<proteinExistence type="predicted"/>
<reference evidence="4" key="1">
    <citation type="journal article" date="2021" name="bioRxiv">
        <title>Whole Genome Assembly and Annotation of Northern Wild Rice, Zizania palustris L., Supports a Whole Genome Duplication in the Zizania Genus.</title>
        <authorList>
            <person name="Haas M."/>
            <person name="Kono T."/>
            <person name="Macchietto M."/>
            <person name="Millas R."/>
            <person name="McGilp L."/>
            <person name="Shao M."/>
            <person name="Duquette J."/>
            <person name="Hirsch C.N."/>
            <person name="Kimball J."/>
        </authorList>
    </citation>
    <scope>NUCLEOTIDE SEQUENCE</scope>
    <source>
        <tissue evidence="4">Fresh leaf tissue</tissue>
    </source>
</reference>
<dbReference type="OrthoDB" id="600557at2759"/>
<dbReference type="Pfam" id="PF23376">
    <property type="entry name" value="Fn3_VIN3"/>
    <property type="match status" value="1"/>
</dbReference>
<dbReference type="CDD" id="cd00063">
    <property type="entry name" value="FN3"/>
    <property type="match status" value="1"/>
</dbReference>
<protein>
    <recommendedName>
        <fullName evidence="6">Fibronectin type-III domain-containing protein</fullName>
    </recommendedName>
</protein>
<evidence type="ECO:0008006" key="6">
    <source>
        <dbReference type="Google" id="ProtNLM"/>
    </source>
</evidence>
<gene>
    <name evidence="4" type="ORF">GUJ93_ZPchr0034g18723</name>
</gene>
<reference evidence="4" key="2">
    <citation type="submission" date="2021-02" db="EMBL/GenBank/DDBJ databases">
        <authorList>
            <person name="Kimball J.A."/>
            <person name="Haas M.W."/>
            <person name="Macchietto M."/>
            <person name="Kono T."/>
            <person name="Duquette J."/>
            <person name="Shao M."/>
        </authorList>
    </citation>
    <scope>NUCLEOTIDE SEQUENCE</scope>
    <source>
        <tissue evidence="4">Fresh leaf tissue</tissue>
    </source>
</reference>
<organism evidence="4 5">
    <name type="scientific">Zizania palustris</name>
    <name type="common">Northern wild rice</name>
    <dbReference type="NCBI Taxonomy" id="103762"/>
    <lineage>
        <taxon>Eukaryota</taxon>
        <taxon>Viridiplantae</taxon>
        <taxon>Streptophyta</taxon>
        <taxon>Embryophyta</taxon>
        <taxon>Tracheophyta</taxon>
        <taxon>Spermatophyta</taxon>
        <taxon>Magnoliopsida</taxon>
        <taxon>Liliopsida</taxon>
        <taxon>Poales</taxon>
        <taxon>Poaceae</taxon>
        <taxon>BOP clade</taxon>
        <taxon>Oryzoideae</taxon>
        <taxon>Oryzeae</taxon>
        <taxon>Zizaniinae</taxon>
        <taxon>Zizania</taxon>
    </lineage>
</organism>
<dbReference type="InterPro" id="IPR056990">
    <property type="entry name" value="VIN3-like_C"/>
</dbReference>
<dbReference type="GO" id="GO:0040029">
    <property type="term" value="P:epigenetic regulation of gene expression"/>
    <property type="evidence" value="ECO:0007669"/>
    <property type="project" value="InterPro"/>
</dbReference>
<dbReference type="InterPro" id="IPR003961">
    <property type="entry name" value="FN3_dom"/>
</dbReference>
<evidence type="ECO:0000256" key="1">
    <source>
        <dbReference type="SAM" id="MobiDB-lite"/>
    </source>
</evidence>
<accession>A0A8J5R389</accession>
<keyword evidence="5" id="KW-1185">Reference proteome</keyword>
<feature type="domain" description="VIN3-like fibronectin type-III" evidence="2">
    <location>
        <begin position="120"/>
        <end position="208"/>
    </location>
</feature>
<dbReference type="InterPro" id="IPR044514">
    <property type="entry name" value="VIN3-like"/>
</dbReference>
<dbReference type="PANTHER" id="PTHR46286">
    <property type="entry name" value="VIN3-LIKE PROTEIN 2-RELATED"/>
    <property type="match status" value="1"/>
</dbReference>
<dbReference type="GO" id="GO:0010048">
    <property type="term" value="P:vernalization response"/>
    <property type="evidence" value="ECO:0007669"/>
    <property type="project" value="InterPro"/>
</dbReference>
<evidence type="ECO:0000313" key="5">
    <source>
        <dbReference type="Proteomes" id="UP000729402"/>
    </source>
</evidence>
<dbReference type="AlphaFoldDB" id="A0A8J5R389"/>
<dbReference type="Pfam" id="PF23380">
    <property type="entry name" value="VIN3_C"/>
    <property type="match status" value="1"/>
</dbReference>
<feature type="region of interest" description="Disordered" evidence="1">
    <location>
        <begin position="241"/>
        <end position="314"/>
    </location>
</feature>
<name>A0A8J5R389_ZIZPA</name>
<dbReference type="InterPro" id="IPR058585">
    <property type="entry name" value="Fn3_VIN3"/>
</dbReference>
<sequence length="410" mass="45951">MNWLMRSLHKQLVIAREARRVDLLCERLSLSYKMVKGSEGYNELANIINSAVKILEKEVGGALDQVSAITGRGIVNRLCCGADVQKLCSCALEMVEFTLNSTLDLETNNNLKAPGPQPQVSFEEITSSSVLVVLKYQHNIAKEEIDGCKIWHRNVNMANYPAEPTCHVLRPNTRSLVSGLSPSTEYLFKVLPFGCSHGYGEWEGKCSTRSLDHGSSQCSTQNYESVCIKEDMTQYQKNELNLKKHQRPIQYDSPKGSTNSSENNVSPGLYPKRAKFTKLDGASDNDESQLPPTSEVLPFVSSNSSPSEVPTKPDWLRSTPDSACKNYVEKRYEYCVKVIRWLEHEGHMERDFRVKFLTWFSVKASTQDRRIVNAFIDALISDPASLVAQLIDSFLEVVCSKEKPAQPNGA</sequence>
<comment type="caution">
    <text evidence="4">The sequence shown here is derived from an EMBL/GenBank/DDBJ whole genome shotgun (WGS) entry which is preliminary data.</text>
</comment>
<feature type="compositionally biased region" description="Polar residues" evidence="1">
    <location>
        <begin position="255"/>
        <end position="266"/>
    </location>
</feature>
<dbReference type="Proteomes" id="UP000729402">
    <property type="component" value="Unassembled WGS sequence"/>
</dbReference>
<feature type="domain" description="VIN3-like C-terminal" evidence="3">
    <location>
        <begin position="329"/>
        <end position="401"/>
    </location>
</feature>
<evidence type="ECO:0000313" key="4">
    <source>
        <dbReference type="EMBL" id="KAG8039412.1"/>
    </source>
</evidence>
<evidence type="ECO:0000259" key="2">
    <source>
        <dbReference type="Pfam" id="PF23376"/>
    </source>
</evidence>
<dbReference type="PANTHER" id="PTHR46286:SF6">
    <property type="entry name" value="OS08G0220600 PROTEIN"/>
    <property type="match status" value="1"/>
</dbReference>
<dbReference type="EMBL" id="JAAALK010001900">
    <property type="protein sequence ID" value="KAG8039412.1"/>
    <property type="molecule type" value="Genomic_DNA"/>
</dbReference>
<evidence type="ECO:0000259" key="3">
    <source>
        <dbReference type="Pfam" id="PF23380"/>
    </source>
</evidence>